<name>A0A9D9DFA8_9FIRM</name>
<reference evidence="6" key="1">
    <citation type="submission" date="2020-10" db="EMBL/GenBank/DDBJ databases">
        <authorList>
            <person name="Gilroy R."/>
        </authorList>
    </citation>
    <scope>NUCLEOTIDE SEQUENCE</scope>
    <source>
        <strain evidence="6">17113</strain>
    </source>
</reference>
<dbReference type="Pfam" id="PF03486">
    <property type="entry name" value="HI0933_like"/>
    <property type="match status" value="1"/>
</dbReference>
<evidence type="ECO:0000256" key="2">
    <source>
        <dbReference type="ARBA" id="ARBA00022630"/>
    </source>
</evidence>
<sequence>MGKRRRIVIVGGSIAGVYSALLLREKHQDADILILEKNDKLLKKIYATGNGHCNLLNLASAGKNYNRPDFIDSAFFRHPIPSLLSFLGKYGIATRAKGDLVYPESYSAASFCLYLEMLIRKMGIEVRLNTRIVDYDGSFVYGEGGEKYPYDHLLFCFGGKSQSRLGSDGSLFPLLLDHGYSLLPLRPGLCPIKTKQRHPRLKGVRRETEVKAETPGGLTFLEKGEVLFKDDGLSGIVIFDLASFLARSGANAARIHLDLLPSYSCEEAVNLLKTAMAANQRGMLLCLFEKPLAEYIASLAENPQNPIELIRISKDLRFDFESLYPFSDSQVTVGGIDLGQLDGNLKSLAEPNVSFAGECLDVDGDCGGYNLTWCLLSAFLAAEGI</sequence>
<dbReference type="Gene3D" id="2.40.30.10">
    <property type="entry name" value="Translation factors"/>
    <property type="match status" value="1"/>
</dbReference>
<reference evidence="6" key="2">
    <citation type="journal article" date="2021" name="PeerJ">
        <title>Extensive microbial diversity within the chicken gut microbiome revealed by metagenomics and culture.</title>
        <authorList>
            <person name="Gilroy R."/>
            <person name="Ravi A."/>
            <person name="Getino M."/>
            <person name="Pursley I."/>
            <person name="Horton D.L."/>
            <person name="Alikhan N.F."/>
            <person name="Baker D."/>
            <person name="Gharbi K."/>
            <person name="Hall N."/>
            <person name="Watson M."/>
            <person name="Adriaenssens E.M."/>
            <person name="Foster-Nyarko E."/>
            <person name="Jarju S."/>
            <person name="Secka A."/>
            <person name="Antonio M."/>
            <person name="Oren A."/>
            <person name="Chaudhuri R.R."/>
            <person name="La Ragione R."/>
            <person name="Hildebrand F."/>
            <person name="Pallen M.J."/>
        </authorList>
    </citation>
    <scope>NUCLEOTIDE SEQUENCE</scope>
    <source>
        <strain evidence="6">17113</strain>
    </source>
</reference>
<evidence type="ECO:0000259" key="5">
    <source>
        <dbReference type="Pfam" id="PF22780"/>
    </source>
</evidence>
<keyword evidence="3" id="KW-0274">FAD</keyword>
<evidence type="ECO:0000256" key="3">
    <source>
        <dbReference type="ARBA" id="ARBA00022827"/>
    </source>
</evidence>
<accession>A0A9D9DFA8</accession>
<dbReference type="PANTHER" id="PTHR42887:SF2">
    <property type="entry name" value="OS12G0638800 PROTEIN"/>
    <property type="match status" value="1"/>
</dbReference>
<dbReference type="Gene3D" id="1.10.8.260">
    <property type="entry name" value="HI0933 insert domain-like"/>
    <property type="match status" value="1"/>
</dbReference>
<feature type="domain" description="RsdA/BaiN/AoA(So)-like insert" evidence="5">
    <location>
        <begin position="186"/>
        <end position="299"/>
    </location>
</feature>
<evidence type="ECO:0000259" key="4">
    <source>
        <dbReference type="Pfam" id="PF03486"/>
    </source>
</evidence>
<dbReference type="Proteomes" id="UP000823634">
    <property type="component" value="Unassembled WGS sequence"/>
</dbReference>
<dbReference type="PANTHER" id="PTHR42887">
    <property type="entry name" value="OS12G0638800 PROTEIN"/>
    <property type="match status" value="1"/>
</dbReference>
<protein>
    <submittedName>
        <fullName evidence="6">Aminoacetone oxidase family FAD-binding enzyme</fullName>
    </submittedName>
</protein>
<dbReference type="SUPFAM" id="SSF51905">
    <property type="entry name" value="FAD/NAD(P)-binding domain"/>
    <property type="match status" value="1"/>
</dbReference>
<evidence type="ECO:0000256" key="1">
    <source>
        <dbReference type="ARBA" id="ARBA00001974"/>
    </source>
</evidence>
<dbReference type="AlphaFoldDB" id="A0A9D9DFA8"/>
<dbReference type="NCBIfam" id="TIGR00275">
    <property type="entry name" value="aminoacetone oxidase family FAD-binding enzyme"/>
    <property type="match status" value="1"/>
</dbReference>
<dbReference type="Pfam" id="PF22780">
    <property type="entry name" value="HI0933_like_1st"/>
    <property type="match status" value="1"/>
</dbReference>
<comment type="cofactor">
    <cofactor evidence="1">
        <name>FAD</name>
        <dbReference type="ChEBI" id="CHEBI:57692"/>
    </cofactor>
</comment>
<dbReference type="InterPro" id="IPR023166">
    <property type="entry name" value="BaiN-like_dom_sf"/>
</dbReference>
<dbReference type="InterPro" id="IPR004792">
    <property type="entry name" value="BaiN-like"/>
</dbReference>
<evidence type="ECO:0000313" key="6">
    <source>
        <dbReference type="EMBL" id="MBO8426438.1"/>
    </source>
</evidence>
<organism evidence="6 7">
    <name type="scientific">Candidatus Alloenteromonas pullistercoris</name>
    <dbReference type="NCBI Taxonomy" id="2840785"/>
    <lineage>
        <taxon>Bacteria</taxon>
        <taxon>Bacillati</taxon>
        <taxon>Bacillota</taxon>
        <taxon>Bacillota incertae sedis</taxon>
        <taxon>Candidatus Alloenteromonas</taxon>
    </lineage>
</organism>
<dbReference type="EMBL" id="JADINA010000024">
    <property type="protein sequence ID" value="MBO8426438.1"/>
    <property type="molecule type" value="Genomic_DNA"/>
</dbReference>
<dbReference type="InterPro" id="IPR036188">
    <property type="entry name" value="FAD/NAD-bd_sf"/>
</dbReference>
<keyword evidence="2" id="KW-0285">Flavoprotein</keyword>
<proteinExistence type="predicted"/>
<comment type="caution">
    <text evidence="6">The sequence shown here is derived from an EMBL/GenBank/DDBJ whole genome shotgun (WGS) entry which is preliminary data.</text>
</comment>
<dbReference type="Gene3D" id="3.50.50.60">
    <property type="entry name" value="FAD/NAD(P)-binding domain"/>
    <property type="match status" value="1"/>
</dbReference>
<dbReference type="InterPro" id="IPR057661">
    <property type="entry name" value="RsdA/BaiN/AoA(So)_Rossmann"/>
</dbReference>
<dbReference type="InterPro" id="IPR055178">
    <property type="entry name" value="RsdA/BaiN/AoA(So)-like_dom"/>
</dbReference>
<evidence type="ECO:0000313" key="7">
    <source>
        <dbReference type="Proteomes" id="UP000823634"/>
    </source>
</evidence>
<feature type="domain" description="RsdA/BaiN/AoA(So)-like Rossmann fold-like" evidence="4">
    <location>
        <begin position="6"/>
        <end position="383"/>
    </location>
</feature>
<gene>
    <name evidence="6" type="ORF">IAC61_03860</name>
</gene>
<dbReference type="SUPFAM" id="SSF160996">
    <property type="entry name" value="HI0933 insert domain-like"/>
    <property type="match status" value="1"/>
</dbReference>